<evidence type="ECO:0000313" key="2">
    <source>
        <dbReference type="Proteomes" id="UP000308836"/>
    </source>
</evidence>
<protein>
    <submittedName>
        <fullName evidence="1">Amidophosphoribosyltransferase</fullName>
        <ecNumber evidence="1">2.4.2.14</ecNumber>
    </submittedName>
</protein>
<reference evidence="1" key="1">
    <citation type="submission" date="2019-04" db="EMBL/GenBank/DDBJ databases">
        <title>Microbes associate with the intestines of laboratory mice.</title>
        <authorList>
            <person name="Navarre W."/>
            <person name="Wong E."/>
            <person name="Huang K."/>
            <person name="Tropini C."/>
            <person name="Ng K."/>
            <person name="Yu B."/>
        </authorList>
    </citation>
    <scope>NUCLEOTIDE SEQUENCE</scope>
    <source>
        <strain evidence="1">NM09_H32</strain>
    </source>
</reference>
<keyword evidence="1" id="KW-0328">Glycosyltransferase</keyword>
<keyword evidence="2" id="KW-1185">Reference proteome</keyword>
<dbReference type="EC" id="2.4.2.14" evidence="1"/>
<name>A0AC61R7I4_9FIRM</name>
<sequence>MNRFEPQSLSALGAIYHMNDAARALYYVLHSLQHRGQDAAGMACTDGERVVCEKNNGMLSEIFQEGVLAELNGCSALGHVRLASAQDRDLENVQPIVVRAHQGHFAIATTGTIQNAAALRDAMEADGLIFQGVSDAELIAHLIQFYPGHLFEKIMQACSKLEGSYTFVVMTKNTMYAMRSPDGIHPLWIAQSGASTVVASESAAFTMLDIDSMREVRPGELIRLGLEGAQSFETGDGEPARPCAMEYVYYARPDSMLENRNVHAVREDCGILLAEEETVDADIVVGVPDTAMSAAAAFARALNKPYEIGLIKNRYIGSTYIRPSAQQREQGIRTRLNAISSIVRGKRVYLVDDSLVKGFTAKRLCQLMKEAGASEVHLRIASPRIAHPCVYGYEEARAGQLAAARYTDEEMCQLFGADSIRFLDEDAFRLCVGPASCMACMNGRYVDVDPKNGRK</sequence>
<proteinExistence type="predicted"/>
<accession>A0AC61R7I4</accession>
<evidence type="ECO:0000313" key="1">
    <source>
        <dbReference type="EMBL" id="TGY65922.1"/>
    </source>
</evidence>
<gene>
    <name evidence="1" type="ORF">E5336_06270</name>
</gene>
<comment type="caution">
    <text evidence="1">The sequence shown here is derived from an EMBL/GenBank/DDBJ whole genome shotgun (WGS) entry which is preliminary data.</text>
</comment>
<keyword evidence="1" id="KW-0808">Transferase</keyword>
<organism evidence="1 2">
    <name type="scientific">Dubosiella muris</name>
    <dbReference type="NCBI Taxonomy" id="3038133"/>
    <lineage>
        <taxon>Bacteria</taxon>
        <taxon>Bacillati</taxon>
        <taxon>Bacillota</taxon>
        <taxon>Erysipelotrichia</taxon>
        <taxon>Erysipelotrichales</taxon>
        <taxon>Erysipelotrichaceae</taxon>
        <taxon>Dubosiella</taxon>
    </lineage>
</organism>
<dbReference type="EMBL" id="SRYG01000011">
    <property type="protein sequence ID" value="TGY65922.1"/>
    <property type="molecule type" value="Genomic_DNA"/>
</dbReference>
<dbReference type="Proteomes" id="UP000308836">
    <property type="component" value="Unassembled WGS sequence"/>
</dbReference>